<dbReference type="Proteomes" id="UP000023067">
    <property type="component" value="Unassembled WGS sequence"/>
</dbReference>
<dbReference type="PROSITE" id="PS01124">
    <property type="entry name" value="HTH_ARAC_FAMILY_2"/>
    <property type="match status" value="1"/>
</dbReference>
<reference evidence="6 7" key="1">
    <citation type="submission" date="2014-02" db="EMBL/GenBank/DDBJ databases">
        <title>Genome sequence of Brachybacterium phenoliresistens strain W13A50.</title>
        <authorList>
            <person name="Wang X."/>
        </authorList>
    </citation>
    <scope>NUCLEOTIDE SEQUENCE [LARGE SCALE GENOMIC DNA]</scope>
    <source>
        <strain evidence="6 7">W13A50</strain>
    </source>
</reference>
<dbReference type="STRING" id="396014.BF93_05610"/>
<comment type="caution">
    <text evidence="6">The sequence shown here is derived from an EMBL/GenBank/DDBJ whole genome shotgun (WGS) entry which is preliminary data.</text>
</comment>
<dbReference type="Pfam" id="PF20240">
    <property type="entry name" value="DUF6597"/>
    <property type="match status" value="1"/>
</dbReference>
<dbReference type="InterPro" id="IPR018060">
    <property type="entry name" value="HTH_AraC"/>
</dbReference>
<dbReference type="InterPro" id="IPR050204">
    <property type="entry name" value="AraC_XylS_family_regulators"/>
</dbReference>
<dbReference type="GO" id="GO:0003700">
    <property type="term" value="F:DNA-binding transcription factor activity"/>
    <property type="evidence" value="ECO:0007669"/>
    <property type="project" value="InterPro"/>
</dbReference>
<sequence length="294" mass="32172">MYGHVLGPEEFRARTRYDFAPPDPRLARWVERYWSVRWELGEDEIFPVVTVDEPSINLTLERGGVARAGTDGAGTWITGPVSRELFQVSLLGTGSVVGVKLRIGGAAALVPAARMPRDLRPLRDRTIPAADWFGEDLPPADLPEDAVRAAGMLDAWLLAREPRDPDGYEELLGILALLERSEISRLSELEDRAGIGARSLQRMFDRHVGIGPKRMLMRSRVMDAVAAIDRGDPREIPALAQDLGWFDQSHFIRDFRAVTGRTPARYAAATRDAARAGTGPASPGTAAGGDTLEP</sequence>
<dbReference type="PATRIC" id="fig|396014.3.peg.123"/>
<keyword evidence="7" id="KW-1185">Reference proteome</keyword>
<gene>
    <name evidence="6" type="ORF">BF93_05610</name>
</gene>
<name>Z9JX25_9MICO</name>
<keyword evidence="1" id="KW-0805">Transcription regulation</keyword>
<keyword evidence="2" id="KW-0238">DNA-binding</keyword>
<accession>Z9JX25</accession>
<dbReference type="EMBL" id="JDYK01000002">
    <property type="protein sequence ID" value="EWS82518.1"/>
    <property type="molecule type" value="Genomic_DNA"/>
</dbReference>
<dbReference type="InterPro" id="IPR046532">
    <property type="entry name" value="DUF6597"/>
</dbReference>
<evidence type="ECO:0000256" key="2">
    <source>
        <dbReference type="ARBA" id="ARBA00023125"/>
    </source>
</evidence>
<dbReference type="PANTHER" id="PTHR46796">
    <property type="entry name" value="HTH-TYPE TRANSCRIPTIONAL ACTIVATOR RHAS-RELATED"/>
    <property type="match status" value="1"/>
</dbReference>
<dbReference type="Pfam" id="PF12833">
    <property type="entry name" value="HTH_18"/>
    <property type="match status" value="1"/>
</dbReference>
<dbReference type="SMART" id="SM00342">
    <property type="entry name" value="HTH_ARAC"/>
    <property type="match status" value="1"/>
</dbReference>
<dbReference type="Gene3D" id="1.10.10.60">
    <property type="entry name" value="Homeodomain-like"/>
    <property type="match status" value="1"/>
</dbReference>
<protein>
    <submittedName>
        <fullName evidence="6">Transcriptional regulator</fullName>
    </submittedName>
</protein>
<keyword evidence="3" id="KW-0804">Transcription</keyword>
<dbReference type="HOGENOM" id="CLU_066193_4_1_11"/>
<organism evidence="6 7">
    <name type="scientific">Brachybacterium phenoliresistens</name>
    <dbReference type="NCBI Taxonomy" id="396014"/>
    <lineage>
        <taxon>Bacteria</taxon>
        <taxon>Bacillati</taxon>
        <taxon>Actinomycetota</taxon>
        <taxon>Actinomycetes</taxon>
        <taxon>Micrococcales</taxon>
        <taxon>Dermabacteraceae</taxon>
        <taxon>Brachybacterium</taxon>
    </lineage>
</organism>
<feature type="region of interest" description="Disordered" evidence="4">
    <location>
        <begin position="269"/>
        <end position="294"/>
    </location>
</feature>
<dbReference type="eggNOG" id="COG2207">
    <property type="taxonomic scope" value="Bacteria"/>
</dbReference>
<dbReference type="AlphaFoldDB" id="Z9JX25"/>
<evidence type="ECO:0000259" key="5">
    <source>
        <dbReference type="PROSITE" id="PS01124"/>
    </source>
</evidence>
<evidence type="ECO:0000313" key="7">
    <source>
        <dbReference type="Proteomes" id="UP000023067"/>
    </source>
</evidence>
<evidence type="ECO:0000256" key="1">
    <source>
        <dbReference type="ARBA" id="ARBA00023015"/>
    </source>
</evidence>
<evidence type="ECO:0000256" key="3">
    <source>
        <dbReference type="ARBA" id="ARBA00023163"/>
    </source>
</evidence>
<dbReference type="SUPFAM" id="SSF46689">
    <property type="entry name" value="Homeodomain-like"/>
    <property type="match status" value="1"/>
</dbReference>
<evidence type="ECO:0000313" key="6">
    <source>
        <dbReference type="EMBL" id="EWS82518.1"/>
    </source>
</evidence>
<dbReference type="GO" id="GO:0043565">
    <property type="term" value="F:sequence-specific DNA binding"/>
    <property type="evidence" value="ECO:0007669"/>
    <property type="project" value="InterPro"/>
</dbReference>
<proteinExistence type="predicted"/>
<feature type="domain" description="HTH araC/xylS-type" evidence="5">
    <location>
        <begin position="169"/>
        <end position="269"/>
    </location>
</feature>
<dbReference type="InterPro" id="IPR009057">
    <property type="entry name" value="Homeodomain-like_sf"/>
</dbReference>
<evidence type="ECO:0000256" key="4">
    <source>
        <dbReference type="SAM" id="MobiDB-lite"/>
    </source>
</evidence>